<name>A0ABM0JFW2_APLCA</name>
<dbReference type="SMART" id="SM00195">
    <property type="entry name" value="DSPc"/>
    <property type="match status" value="1"/>
</dbReference>
<protein>
    <submittedName>
        <fullName evidence="10">Dual specificity protein phosphatase 22 isoform X2</fullName>
    </submittedName>
</protein>
<dbReference type="InterPro" id="IPR020422">
    <property type="entry name" value="TYR_PHOSPHATASE_DUAL_dom"/>
</dbReference>
<evidence type="ECO:0000256" key="6">
    <source>
        <dbReference type="SAM" id="MobiDB-lite"/>
    </source>
</evidence>
<sequence length="283" mass="31500">MGNGMNKILPGLYIGNFRDAKDEKQLSENSITHIVSIHDNAKKILEDKEYLCILASDTPDQDLSKFFPQIIRFIHKARLDGGSVLVHCLAGVSRSVTVTAAYIMTVTELGWRDSLNAIRGARSVANPNFGFQKQLQAYDHEHVVEERKKLRSQFPHNSFKDEEECRVNLRCFQHYIMTGDLPSRSDDLYPLPHRAYQSPAKKESESSSSKNKSEDRNQETVAGSSAKVDTAERQAEESAPSLSGLSLDDNSNSGSKSSNHNDNGRSSARDGIVLETLFDHASD</sequence>
<dbReference type="PRINTS" id="PR01908">
    <property type="entry name" value="ADSPHPHTASE"/>
</dbReference>
<dbReference type="PANTHER" id="PTHR45948">
    <property type="entry name" value="DUAL SPECIFICITY PROTEIN PHOSPHATASE DDB_G0269404-RELATED"/>
    <property type="match status" value="1"/>
</dbReference>
<dbReference type="RefSeq" id="XP_005092755.1">
    <property type="nucleotide sequence ID" value="XM_005092698.3"/>
</dbReference>
<dbReference type="PROSITE" id="PS50056">
    <property type="entry name" value="TYR_PHOSPHATASE_2"/>
    <property type="match status" value="1"/>
</dbReference>
<evidence type="ECO:0000256" key="4">
    <source>
        <dbReference type="ARBA" id="ARBA00047761"/>
    </source>
</evidence>
<reference evidence="10" key="1">
    <citation type="submission" date="2025-08" db="UniProtKB">
        <authorList>
            <consortium name="RefSeq"/>
        </authorList>
    </citation>
    <scope>IDENTIFICATION</scope>
</reference>
<dbReference type="PANTHER" id="PTHR45948:SF2">
    <property type="entry name" value="DUAL SPECIFICITY PROTEIN PHOSPHATASE"/>
    <property type="match status" value="1"/>
</dbReference>
<feature type="domain" description="Tyrosine specific protein phosphatases" evidence="8">
    <location>
        <begin position="65"/>
        <end position="122"/>
    </location>
</feature>
<comment type="catalytic activity">
    <reaction evidence="5">
        <text>O-phospho-L-threonyl-[protein] + H2O = L-threonyl-[protein] + phosphate</text>
        <dbReference type="Rhea" id="RHEA:47004"/>
        <dbReference type="Rhea" id="RHEA-COMP:11060"/>
        <dbReference type="Rhea" id="RHEA-COMP:11605"/>
        <dbReference type="ChEBI" id="CHEBI:15377"/>
        <dbReference type="ChEBI" id="CHEBI:30013"/>
        <dbReference type="ChEBI" id="CHEBI:43474"/>
        <dbReference type="ChEBI" id="CHEBI:61977"/>
        <dbReference type="EC" id="3.1.3.16"/>
    </reaction>
</comment>
<dbReference type="Gene3D" id="3.90.190.10">
    <property type="entry name" value="Protein tyrosine phosphatase superfamily"/>
    <property type="match status" value="1"/>
</dbReference>
<keyword evidence="2" id="KW-0378">Hydrolase</keyword>
<organism evidence="9 10">
    <name type="scientific">Aplysia californica</name>
    <name type="common">California sea hare</name>
    <dbReference type="NCBI Taxonomy" id="6500"/>
    <lineage>
        <taxon>Eukaryota</taxon>
        <taxon>Metazoa</taxon>
        <taxon>Spiralia</taxon>
        <taxon>Lophotrochozoa</taxon>
        <taxon>Mollusca</taxon>
        <taxon>Gastropoda</taxon>
        <taxon>Heterobranchia</taxon>
        <taxon>Euthyneura</taxon>
        <taxon>Tectipleura</taxon>
        <taxon>Aplysiida</taxon>
        <taxon>Aplysioidea</taxon>
        <taxon>Aplysiidae</taxon>
        <taxon>Aplysia</taxon>
    </lineage>
</organism>
<accession>A0ABM0JFW2</accession>
<gene>
    <name evidence="10" type="primary">LOC101847801</name>
</gene>
<dbReference type="SUPFAM" id="SSF52799">
    <property type="entry name" value="(Phosphotyrosine protein) phosphatases II"/>
    <property type="match status" value="1"/>
</dbReference>
<dbReference type="InterPro" id="IPR029021">
    <property type="entry name" value="Prot-tyrosine_phosphatase-like"/>
</dbReference>
<evidence type="ECO:0000259" key="7">
    <source>
        <dbReference type="PROSITE" id="PS50054"/>
    </source>
</evidence>
<keyword evidence="9" id="KW-1185">Reference proteome</keyword>
<feature type="compositionally biased region" description="Low complexity" evidence="6">
    <location>
        <begin position="241"/>
        <end position="261"/>
    </location>
</feature>
<evidence type="ECO:0000256" key="3">
    <source>
        <dbReference type="ARBA" id="ARBA00022912"/>
    </source>
</evidence>
<dbReference type="InterPro" id="IPR000387">
    <property type="entry name" value="Tyr_Pase_dom"/>
</dbReference>
<dbReference type="GeneID" id="101847801"/>
<evidence type="ECO:0000256" key="2">
    <source>
        <dbReference type="ARBA" id="ARBA00022801"/>
    </source>
</evidence>
<dbReference type="CDD" id="cd14519">
    <property type="entry name" value="DSP_DUSP22_15"/>
    <property type="match status" value="1"/>
</dbReference>
<evidence type="ECO:0000313" key="9">
    <source>
        <dbReference type="Proteomes" id="UP000694888"/>
    </source>
</evidence>
<feature type="region of interest" description="Disordered" evidence="6">
    <location>
        <begin position="183"/>
        <end position="283"/>
    </location>
</feature>
<dbReference type="Pfam" id="PF00782">
    <property type="entry name" value="DSPc"/>
    <property type="match status" value="1"/>
</dbReference>
<dbReference type="PROSITE" id="PS50054">
    <property type="entry name" value="TYR_PHOSPHATASE_DUAL"/>
    <property type="match status" value="1"/>
</dbReference>
<comment type="similarity">
    <text evidence="1">Belongs to the protein-tyrosine phosphatase family. Non-receptor class dual specificity subfamily.</text>
</comment>
<evidence type="ECO:0000256" key="5">
    <source>
        <dbReference type="ARBA" id="ARBA00048336"/>
    </source>
</evidence>
<keyword evidence="3" id="KW-0904">Protein phosphatase</keyword>
<evidence type="ECO:0000313" key="10">
    <source>
        <dbReference type="RefSeq" id="XP_005092755.1"/>
    </source>
</evidence>
<feature type="compositionally biased region" description="Basic and acidic residues" evidence="6">
    <location>
        <begin position="200"/>
        <end position="218"/>
    </location>
</feature>
<proteinExistence type="inferred from homology"/>
<feature type="domain" description="Tyrosine-protein phosphatase" evidence="7">
    <location>
        <begin position="4"/>
        <end position="144"/>
    </location>
</feature>
<dbReference type="Proteomes" id="UP000694888">
    <property type="component" value="Unplaced"/>
</dbReference>
<dbReference type="InterPro" id="IPR000340">
    <property type="entry name" value="Dual-sp_phosphatase_cat-dom"/>
</dbReference>
<comment type="catalytic activity">
    <reaction evidence="4">
        <text>O-phospho-L-seryl-[protein] + H2O = L-seryl-[protein] + phosphate</text>
        <dbReference type="Rhea" id="RHEA:20629"/>
        <dbReference type="Rhea" id="RHEA-COMP:9863"/>
        <dbReference type="Rhea" id="RHEA-COMP:11604"/>
        <dbReference type="ChEBI" id="CHEBI:15377"/>
        <dbReference type="ChEBI" id="CHEBI:29999"/>
        <dbReference type="ChEBI" id="CHEBI:43474"/>
        <dbReference type="ChEBI" id="CHEBI:83421"/>
        <dbReference type="EC" id="3.1.3.16"/>
    </reaction>
</comment>
<evidence type="ECO:0000259" key="8">
    <source>
        <dbReference type="PROSITE" id="PS50056"/>
    </source>
</evidence>
<evidence type="ECO:0000256" key="1">
    <source>
        <dbReference type="ARBA" id="ARBA00008601"/>
    </source>
</evidence>